<feature type="compositionally biased region" description="Basic and acidic residues" evidence="1">
    <location>
        <begin position="517"/>
        <end position="530"/>
    </location>
</feature>
<feature type="region of interest" description="Disordered" evidence="1">
    <location>
        <begin position="60"/>
        <end position="91"/>
    </location>
</feature>
<evidence type="ECO:0000256" key="1">
    <source>
        <dbReference type="SAM" id="MobiDB-lite"/>
    </source>
</evidence>
<feature type="region of interest" description="Disordered" evidence="1">
    <location>
        <begin position="263"/>
        <end position="302"/>
    </location>
</feature>
<evidence type="ECO:0000313" key="2">
    <source>
        <dbReference type="EMBL" id="CAC5425647.1"/>
    </source>
</evidence>
<dbReference type="SUPFAM" id="SSF56219">
    <property type="entry name" value="DNase I-like"/>
    <property type="match status" value="1"/>
</dbReference>
<feature type="region of interest" description="Disordered" evidence="1">
    <location>
        <begin position="132"/>
        <end position="246"/>
    </location>
</feature>
<feature type="compositionally biased region" description="Polar residues" evidence="1">
    <location>
        <begin position="139"/>
        <end position="174"/>
    </location>
</feature>
<accession>A0A6J8EYR7</accession>
<proteinExistence type="predicted"/>
<feature type="compositionally biased region" description="Polar residues" evidence="1">
    <location>
        <begin position="427"/>
        <end position="442"/>
    </location>
</feature>
<evidence type="ECO:0008006" key="4">
    <source>
        <dbReference type="Google" id="ProtNLM"/>
    </source>
</evidence>
<protein>
    <recommendedName>
        <fullName evidence="4">Endonuclease/exonuclease/phosphatase domain-containing protein</fullName>
    </recommendedName>
</protein>
<sequence length="794" mass="92493">MEIRKIDPDIPYICDLCNDEDLFRSTITKSDREARQTTNLDLPIIELDKDEGTQSALYKEEDNINRETKQRAASLEQKHTQMDSNNPEGELDIMNRQSLHPVEEQTSLQHHHAIEQSRIYQEVRPSQFHQNDARLHNPEQCQKRQNNPIGYDYGQNQYQTDPRGYNSGQIQYQTYPRGYNSGHNQQQNDPRWYNSVQNQHQQNDPRWYDSGQNQHHTHPRGYNSGQIQHQTDSRVYSSGQIQHQTDPRGYISGQILHQNDQRRYNSGQNQHHTHPRGYNSGQIQHQTDSRVYSSGQIQHQTDPRGYISGQILHQNDQRRYNSGQNQHQMVPRGYNSGQIQLQADPRGFNSGQNQKQHQNDPGCLKSWQSQHQQNDPRGYTYNSGQSQIHQNQLRRFNSGPHLQQQKDQRGYYSGQNQHLQNDPRGYNSEQHQQNVTRGYNSGKSRHQNDPYNDGQGQSYLNGQLQFQSRQDQVSQIDPKHYNSVHQDYLPRQGLPRAPPPPYQQNSKLYYHNKISVERHSDNMQRKEKSNSEGSSRPLRYAETEIKLTEAIDKLTNPESLLNEEQNLKETPTITATPDNEITVPNHQHVYHPSMNLPQHSTEEEKPKQHFLGKIGQPKEPPDIPKLGQETEILMLDIVSMNIEGIKGNKVYLKELLKTNSILCLQEHWLHGYESVALKEILPDCDYHISSFDDNLIDLELQRRRGKGGVITIWPQTISHKVRKLEKEERIIVIEIQSEPVKVILINSYMPTMAAGSDKEYREHLDKISSMIDKYEQTHNVFIYSGGFEWNTHAK</sequence>
<dbReference type="Proteomes" id="UP000507470">
    <property type="component" value="Unassembled WGS sequence"/>
</dbReference>
<evidence type="ECO:0000313" key="3">
    <source>
        <dbReference type="Proteomes" id="UP000507470"/>
    </source>
</evidence>
<feature type="compositionally biased region" description="Polar residues" evidence="1">
    <location>
        <begin position="366"/>
        <end position="389"/>
    </location>
</feature>
<feature type="compositionally biased region" description="Polar residues" evidence="1">
    <location>
        <begin position="223"/>
        <end position="244"/>
    </location>
</feature>
<reference evidence="2 3" key="1">
    <citation type="submission" date="2020-06" db="EMBL/GenBank/DDBJ databases">
        <authorList>
            <person name="Li R."/>
            <person name="Bekaert M."/>
        </authorList>
    </citation>
    <scope>NUCLEOTIDE SEQUENCE [LARGE SCALE GENOMIC DNA]</scope>
    <source>
        <strain evidence="3">wild</strain>
    </source>
</reference>
<dbReference type="InterPro" id="IPR036691">
    <property type="entry name" value="Endo/exonu/phosph_ase_sf"/>
</dbReference>
<keyword evidence="3" id="KW-1185">Reference proteome</keyword>
<feature type="compositionally biased region" description="Polar residues" evidence="1">
    <location>
        <begin position="279"/>
        <end position="300"/>
    </location>
</feature>
<dbReference type="EMBL" id="CACVKT020010264">
    <property type="protein sequence ID" value="CAC5425647.1"/>
    <property type="molecule type" value="Genomic_DNA"/>
</dbReference>
<dbReference type="OrthoDB" id="7476844at2759"/>
<feature type="region of interest" description="Disordered" evidence="1">
    <location>
        <begin position="517"/>
        <end position="539"/>
    </location>
</feature>
<dbReference type="AlphaFoldDB" id="A0A6J8EYR7"/>
<organism evidence="2 3">
    <name type="scientific">Mytilus coruscus</name>
    <name type="common">Sea mussel</name>
    <dbReference type="NCBI Taxonomy" id="42192"/>
    <lineage>
        <taxon>Eukaryota</taxon>
        <taxon>Metazoa</taxon>
        <taxon>Spiralia</taxon>
        <taxon>Lophotrochozoa</taxon>
        <taxon>Mollusca</taxon>
        <taxon>Bivalvia</taxon>
        <taxon>Autobranchia</taxon>
        <taxon>Pteriomorphia</taxon>
        <taxon>Mytilida</taxon>
        <taxon>Mytiloidea</taxon>
        <taxon>Mytilidae</taxon>
        <taxon>Mytilinae</taxon>
        <taxon>Mytilus</taxon>
    </lineage>
</organism>
<feature type="compositionally biased region" description="Basic and acidic residues" evidence="1">
    <location>
        <begin position="60"/>
        <end position="81"/>
    </location>
</feature>
<name>A0A6J8EYR7_MYTCO</name>
<feature type="region of interest" description="Disordered" evidence="1">
    <location>
        <begin position="340"/>
        <end position="389"/>
    </location>
</feature>
<feature type="compositionally biased region" description="Polar residues" evidence="1">
    <location>
        <begin position="181"/>
        <end position="214"/>
    </location>
</feature>
<dbReference type="Gene3D" id="3.60.10.10">
    <property type="entry name" value="Endonuclease/exonuclease/phosphatase"/>
    <property type="match status" value="1"/>
</dbReference>
<gene>
    <name evidence="2" type="ORF">MCOR_57443</name>
</gene>
<feature type="region of interest" description="Disordered" evidence="1">
    <location>
        <begin position="413"/>
        <end position="459"/>
    </location>
</feature>